<dbReference type="InterPro" id="IPR036537">
    <property type="entry name" value="Adaptor_Cbl_N_dom_sf"/>
</dbReference>
<evidence type="ECO:0000313" key="1">
    <source>
        <dbReference type="EMBL" id="TFY79072.1"/>
    </source>
</evidence>
<sequence length="420" mass="46437">MQIGPLKGVAAILGRILDTAQKVQGNKAACLRLVRRATTFILSIRDRMDGKWDSAPPGVKEAVDRFEGSEIVLHGEVPHAGGWWCGLEEATVKGRPVLIKHYNGRNARKRRKEDLAFLKSIWNARFPQLYGVSQTTSTTPFILLHNGRMQSIILVVLKLMLSQVGIQDIRAFVTPYLQQGNLLEVAAIATRVAEHLRAGLKMLASTGRWPAIYDRANIEPSVALLANLVVNNRGNVVIGGDVASETQFKNHRGPLVWLCHEVFGERYPGTLLDVHENDRTRRARGLANQIAGSILLSGTESPAQVSETLLLDFRDSDWTPVILRELRASMASWGLDDRGGLFSECSYGDVGYLVGNAESTSKKHFVCIGNLAGLLGPLHSKLLGEDEPFRHRRMEGHAFQGEFEDMVSTEVSPDVMRYAI</sequence>
<dbReference type="OrthoDB" id="3215238at2759"/>
<dbReference type="InterPro" id="IPR059179">
    <property type="entry name" value="MLKL-like_MCAfunc"/>
</dbReference>
<comment type="caution">
    <text evidence="1">The sequence shown here is derived from an EMBL/GenBank/DDBJ whole genome shotgun (WGS) entry which is preliminary data.</text>
</comment>
<name>A0A4Y9ZW78_9AGAM</name>
<protein>
    <submittedName>
        <fullName evidence="1">Uncharacterized protein</fullName>
    </submittedName>
</protein>
<organism evidence="1 2">
    <name type="scientific">Hericium alpestre</name>
    <dbReference type="NCBI Taxonomy" id="135208"/>
    <lineage>
        <taxon>Eukaryota</taxon>
        <taxon>Fungi</taxon>
        <taxon>Dikarya</taxon>
        <taxon>Basidiomycota</taxon>
        <taxon>Agaricomycotina</taxon>
        <taxon>Agaricomycetes</taxon>
        <taxon>Russulales</taxon>
        <taxon>Hericiaceae</taxon>
        <taxon>Hericium</taxon>
    </lineage>
</organism>
<reference evidence="1 2" key="1">
    <citation type="submission" date="2019-02" db="EMBL/GenBank/DDBJ databases">
        <title>Genome sequencing of the rare red list fungi Hericium alpestre (H. flagellum).</title>
        <authorList>
            <person name="Buettner E."/>
            <person name="Kellner H."/>
        </authorList>
    </citation>
    <scope>NUCLEOTIDE SEQUENCE [LARGE SCALE GENOMIC DNA]</scope>
    <source>
        <strain evidence="1 2">DSM 108284</strain>
    </source>
</reference>
<proteinExistence type="predicted"/>
<accession>A0A4Y9ZW78</accession>
<dbReference type="STRING" id="135208.A0A4Y9ZW78"/>
<dbReference type="AlphaFoldDB" id="A0A4Y9ZW78"/>
<dbReference type="Proteomes" id="UP000298061">
    <property type="component" value="Unassembled WGS sequence"/>
</dbReference>
<keyword evidence="2" id="KW-1185">Reference proteome</keyword>
<evidence type="ECO:0000313" key="2">
    <source>
        <dbReference type="Proteomes" id="UP000298061"/>
    </source>
</evidence>
<dbReference type="EMBL" id="SFCI01000565">
    <property type="protein sequence ID" value="TFY79072.1"/>
    <property type="molecule type" value="Genomic_DNA"/>
</dbReference>
<dbReference type="Gene3D" id="1.20.930.20">
    <property type="entry name" value="Adaptor protein Cbl, N-terminal domain"/>
    <property type="match status" value="1"/>
</dbReference>
<dbReference type="GO" id="GO:0007166">
    <property type="term" value="P:cell surface receptor signaling pathway"/>
    <property type="evidence" value="ECO:0007669"/>
    <property type="project" value="InterPro"/>
</dbReference>
<dbReference type="CDD" id="cd21037">
    <property type="entry name" value="MLKL_NTD"/>
    <property type="match status" value="1"/>
</dbReference>
<gene>
    <name evidence="1" type="ORF">EWM64_g4940</name>
</gene>